<feature type="transmembrane region" description="Helical" evidence="10">
    <location>
        <begin position="12"/>
        <end position="31"/>
    </location>
</feature>
<dbReference type="RefSeq" id="XP_013253632.1">
    <property type="nucleotide sequence ID" value="XM_013398178.1"/>
</dbReference>
<name>A0A072NUI1_9EURO</name>
<dbReference type="GO" id="GO:0016705">
    <property type="term" value="F:oxidoreductase activity, acting on paired donors, with incorporation or reduction of molecular oxygen"/>
    <property type="evidence" value="ECO:0007669"/>
    <property type="project" value="InterPro"/>
</dbReference>
<keyword evidence="6 8" id="KW-0408">Iron</keyword>
<keyword evidence="5 9" id="KW-0560">Oxidoreductase</keyword>
<dbReference type="InterPro" id="IPR017972">
    <property type="entry name" value="Cyt_P450_CS"/>
</dbReference>
<evidence type="ECO:0000256" key="10">
    <source>
        <dbReference type="SAM" id="Phobius"/>
    </source>
</evidence>
<dbReference type="OrthoDB" id="1470350at2759"/>
<dbReference type="InterPro" id="IPR050121">
    <property type="entry name" value="Cytochrome_P450_monoxygenase"/>
</dbReference>
<evidence type="ECO:0000256" key="1">
    <source>
        <dbReference type="ARBA" id="ARBA00001971"/>
    </source>
</evidence>
<dbReference type="CDD" id="cd11061">
    <property type="entry name" value="CYP67-like"/>
    <property type="match status" value="1"/>
</dbReference>
<organism evidence="11 12">
    <name type="scientific">Exophiala aquamarina CBS 119918</name>
    <dbReference type="NCBI Taxonomy" id="1182545"/>
    <lineage>
        <taxon>Eukaryota</taxon>
        <taxon>Fungi</taxon>
        <taxon>Dikarya</taxon>
        <taxon>Ascomycota</taxon>
        <taxon>Pezizomycotina</taxon>
        <taxon>Eurotiomycetes</taxon>
        <taxon>Chaetothyriomycetidae</taxon>
        <taxon>Chaetothyriales</taxon>
        <taxon>Herpotrichiellaceae</taxon>
        <taxon>Exophiala</taxon>
    </lineage>
</organism>
<comment type="cofactor">
    <cofactor evidence="1 8">
        <name>heme</name>
        <dbReference type="ChEBI" id="CHEBI:30413"/>
    </cofactor>
</comment>
<evidence type="ECO:0000256" key="8">
    <source>
        <dbReference type="PIRSR" id="PIRSR602403-1"/>
    </source>
</evidence>
<keyword evidence="10" id="KW-0472">Membrane</keyword>
<dbReference type="InterPro" id="IPR002403">
    <property type="entry name" value="Cyt_P450_E_grp-IV"/>
</dbReference>
<evidence type="ECO:0000256" key="5">
    <source>
        <dbReference type="ARBA" id="ARBA00023002"/>
    </source>
</evidence>
<sequence length="553" mass="61970">MAIQLLRLVFPSFAATAIVYIIGVAIYRLYFHPLAKYPGPFWAKLTEWHEARSSWRGRRHLDIHAMHEKYGDVVRYAPNSLAFRTPGAVHDIYTDRKANIIKTGWTETSCIISPSLTTQIMSDRNLHAARRKLLNQAFSASALKSLEKYVLQTVRTWCDYLQEPPATEAAANGGEKATGGWSGERDMATWATLLTLDTLGELCFGASFGAIKQGHSYISELLMGSSTMILVLSTLPIREYLYPIFKWPSLAKLIGGETTRKRIRYRQEMAQLVTKRNAVEQANAEKPAEEQRKDFFHFLLNAEDPETGHKFLPADLVGEAALLVGAGSDTSATTIAALLFYMMHNERVYKKLQQEIRSAFDDVEEIQYTAKLAGLPYLRACIDETLRVCPPVPGILARRILPGGATIEKTAYPAGIVVGISAYALHHNENLFQKPYSYIPERWIVGSSDNEPSLPITVTQETVNLAKESFWAFSSGPRVCVGKNMAYMELSIALARMIWLFDMRTSGEERSGRGGPGMGQGRGREDEYQLFDHFVADRSGPVLQFTRREVNLL</sequence>
<keyword evidence="12" id="KW-1185">Reference proteome</keyword>
<protein>
    <recommendedName>
        <fullName evidence="13">Cytochrome P450 oxidoreductase</fullName>
    </recommendedName>
</protein>
<evidence type="ECO:0000313" key="11">
    <source>
        <dbReference type="EMBL" id="KEF51042.1"/>
    </source>
</evidence>
<dbReference type="STRING" id="1182545.A0A072NUI1"/>
<keyword evidence="3 8" id="KW-0349">Heme</keyword>
<dbReference type="PROSITE" id="PS00086">
    <property type="entry name" value="CYTOCHROME_P450"/>
    <property type="match status" value="1"/>
</dbReference>
<evidence type="ECO:0000313" key="12">
    <source>
        <dbReference type="Proteomes" id="UP000027920"/>
    </source>
</evidence>
<reference evidence="11 12" key="1">
    <citation type="submission" date="2013-03" db="EMBL/GenBank/DDBJ databases">
        <title>The Genome Sequence of Exophiala aquamarina CBS 119918.</title>
        <authorList>
            <consortium name="The Broad Institute Genomics Platform"/>
            <person name="Cuomo C."/>
            <person name="de Hoog S."/>
            <person name="Gorbushina A."/>
            <person name="Walker B."/>
            <person name="Young S.K."/>
            <person name="Zeng Q."/>
            <person name="Gargeya S."/>
            <person name="Fitzgerald M."/>
            <person name="Haas B."/>
            <person name="Abouelleil A."/>
            <person name="Allen A.W."/>
            <person name="Alvarado L."/>
            <person name="Arachchi H.M."/>
            <person name="Berlin A.M."/>
            <person name="Chapman S.B."/>
            <person name="Gainer-Dewar J."/>
            <person name="Goldberg J."/>
            <person name="Griggs A."/>
            <person name="Gujja S."/>
            <person name="Hansen M."/>
            <person name="Howarth C."/>
            <person name="Imamovic A."/>
            <person name="Ireland A."/>
            <person name="Larimer J."/>
            <person name="McCowan C."/>
            <person name="Murphy C."/>
            <person name="Pearson M."/>
            <person name="Poon T.W."/>
            <person name="Priest M."/>
            <person name="Roberts A."/>
            <person name="Saif S."/>
            <person name="Shea T."/>
            <person name="Sisk P."/>
            <person name="Sykes S."/>
            <person name="Wortman J."/>
            <person name="Nusbaum C."/>
            <person name="Birren B."/>
        </authorList>
    </citation>
    <scope>NUCLEOTIDE SEQUENCE [LARGE SCALE GENOMIC DNA]</scope>
    <source>
        <strain evidence="11 12">CBS 119918</strain>
    </source>
</reference>
<evidence type="ECO:0000256" key="7">
    <source>
        <dbReference type="ARBA" id="ARBA00023033"/>
    </source>
</evidence>
<dbReference type="PRINTS" id="PR00385">
    <property type="entry name" value="P450"/>
</dbReference>
<dbReference type="InterPro" id="IPR001128">
    <property type="entry name" value="Cyt_P450"/>
</dbReference>
<dbReference type="GeneID" id="25287786"/>
<keyword evidence="10" id="KW-1133">Transmembrane helix</keyword>
<keyword evidence="7 9" id="KW-0503">Monooxygenase</keyword>
<evidence type="ECO:0000256" key="2">
    <source>
        <dbReference type="ARBA" id="ARBA00010617"/>
    </source>
</evidence>
<accession>A0A072NUI1</accession>
<gene>
    <name evidence="11" type="ORF">A1O9_12892</name>
</gene>
<dbReference type="Gene3D" id="1.10.630.10">
    <property type="entry name" value="Cytochrome P450"/>
    <property type="match status" value="1"/>
</dbReference>
<dbReference type="GO" id="GO:0020037">
    <property type="term" value="F:heme binding"/>
    <property type="evidence" value="ECO:0007669"/>
    <property type="project" value="InterPro"/>
</dbReference>
<evidence type="ECO:0000256" key="4">
    <source>
        <dbReference type="ARBA" id="ARBA00022723"/>
    </source>
</evidence>
<dbReference type="Proteomes" id="UP000027920">
    <property type="component" value="Unassembled WGS sequence"/>
</dbReference>
<keyword evidence="10" id="KW-0812">Transmembrane</keyword>
<evidence type="ECO:0000256" key="9">
    <source>
        <dbReference type="RuleBase" id="RU000461"/>
    </source>
</evidence>
<dbReference type="PANTHER" id="PTHR24305:SF237">
    <property type="entry name" value="CYTOCHROME P450 MONOOXYGENASE ATNE-RELATED"/>
    <property type="match status" value="1"/>
</dbReference>
<dbReference type="InterPro" id="IPR036396">
    <property type="entry name" value="Cyt_P450_sf"/>
</dbReference>
<feature type="binding site" description="axial binding residue" evidence="8">
    <location>
        <position position="480"/>
    </location>
    <ligand>
        <name>heme</name>
        <dbReference type="ChEBI" id="CHEBI:30413"/>
    </ligand>
    <ligandPart>
        <name>Fe</name>
        <dbReference type="ChEBI" id="CHEBI:18248"/>
    </ligandPart>
</feature>
<comment type="caution">
    <text evidence="11">The sequence shown here is derived from an EMBL/GenBank/DDBJ whole genome shotgun (WGS) entry which is preliminary data.</text>
</comment>
<dbReference type="SUPFAM" id="SSF48264">
    <property type="entry name" value="Cytochrome P450"/>
    <property type="match status" value="1"/>
</dbReference>
<dbReference type="AlphaFoldDB" id="A0A072NUI1"/>
<dbReference type="Pfam" id="PF00067">
    <property type="entry name" value="p450"/>
    <property type="match status" value="1"/>
</dbReference>
<dbReference type="PRINTS" id="PR00465">
    <property type="entry name" value="EP450IV"/>
</dbReference>
<dbReference type="GO" id="GO:0004497">
    <property type="term" value="F:monooxygenase activity"/>
    <property type="evidence" value="ECO:0007669"/>
    <property type="project" value="UniProtKB-KW"/>
</dbReference>
<keyword evidence="4 8" id="KW-0479">Metal-binding</keyword>
<dbReference type="HOGENOM" id="CLU_001570_14_11_1"/>
<dbReference type="EMBL" id="AMGV01000031">
    <property type="protein sequence ID" value="KEF51042.1"/>
    <property type="molecule type" value="Genomic_DNA"/>
</dbReference>
<proteinExistence type="inferred from homology"/>
<evidence type="ECO:0008006" key="13">
    <source>
        <dbReference type="Google" id="ProtNLM"/>
    </source>
</evidence>
<dbReference type="GO" id="GO:0005506">
    <property type="term" value="F:iron ion binding"/>
    <property type="evidence" value="ECO:0007669"/>
    <property type="project" value="InterPro"/>
</dbReference>
<comment type="similarity">
    <text evidence="2 9">Belongs to the cytochrome P450 family.</text>
</comment>
<evidence type="ECO:0000256" key="6">
    <source>
        <dbReference type="ARBA" id="ARBA00023004"/>
    </source>
</evidence>
<evidence type="ECO:0000256" key="3">
    <source>
        <dbReference type="ARBA" id="ARBA00022617"/>
    </source>
</evidence>
<dbReference type="VEuPathDB" id="FungiDB:A1O9_12892"/>
<dbReference type="PANTHER" id="PTHR24305">
    <property type="entry name" value="CYTOCHROME P450"/>
    <property type="match status" value="1"/>
</dbReference>